<organism evidence="1 2">
    <name type="scientific">Parasponia andersonii</name>
    <name type="common">Sponia andersonii</name>
    <dbReference type="NCBI Taxonomy" id="3476"/>
    <lineage>
        <taxon>Eukaryota</taxon>
        <taxon>Viridiplantae</taxon>
        <taxon>Streptophyta</taxon>
        <taxon>Embryophyta</taxon>
        <taxon>Tracheophyta</taxon>
        <taxon>Spermatophyta</taxon>
        <taxon>Magnoliopsida</taxon>
        <taxon>eudicotyledons</taxon>
        <taxon>Gunneridae</taxon>
        <taxon>Pentapetalae</taxon>
        <taxon>rosids</taxon>
        <taxon>fabids</taxon>
        <taxon>Rosales</taxon>
        <taxon>Cannabaceae</taxon>
        <taxon>Parasponia</taxon>
    </lineage>
</organism>
<gene>
    <name evidence="1" type="ORF">PanWU01x14_162960</name>
</gene>
<name>A0A2P5CD88_PARAD</name>
<dbReference type="Proteomes" id="UP000237105">
    <property type="component" value="Unassembled WGS sequence"/>
</dbReference>
<evidence type="ECO:0000313" key="1">
    <source>
        <dbReference type="EMBL" id="PON58981.1"/>
    </source>
</evidence>
<keyword evidence="2" id="KW-1185">Reference proteome</keyword>
<evidence type="ECO:0000313" key="2">
    <source>
        <dbReference type="Proteomes" id="UP000237105"/>
    </source>
</evidence>
<dbReference type="EMBL" id="JXTB01000144">
    <property type="protein sequence ID" value="PON58981.1"/>
    <property type="molecule type" value="Genomic_DNA"/>
</dbReference>
<comment type="caution">
    <text evidence="1">The sequence shown here is derived from an EMBL/GenBank/DDBJ whole genome shotgun (WGS) entry which is preliminary data.</text>
</comment>
<reference evidence="2" key="1">
    <citation type="submission" date="2016-06" db="EMBL/GenBank/DDBJ databases">
        <title>Parallel loss of symbiosis genes in relatives of nitrogen-fixing non-legume Parasponia.</title>
        <authorList>
            <person name="Van Velzen R."/>
            <person name="Holmer R."/>
            <person name="Bu F."/>
            <person name="Rutten L."/>
            <person name="Van Zeijl A."/>
            <person name="Liu W."/>
            <person name="Santuari L."/>
            <person name="Cao Q."/>
            <person name="Sharma T."/>
            <person name="Shen D."/>
            <person name="Roswanjaya Y."/>
            <person name="Wardhani T."/>
            <person name="Kalhor M.S."/>
            <person name="Jansen J."/>
            <person name="Van den Hoogen J."/>
            <person name="Gungor B."/>
            <person name="Hartog M."/>
            <person name="Hontelez J."/>
            <person name="Verver J."/>
            <person name="Yang W.-C."/>
            <person name="Schijlen E."/>
            <person name="Repin R."/>
            <person name="Schilthuizen M."/>
            <person name="Schranz E."/>
            <person name="Heidstra R."/>
            <person name="Miyata K."/>
            <person name="Fedorova E."/>
            <person name="Kohlen W."/>
            <person name="Bisseling T."/>
            <person name="Smit S."/>
            <person name="Geurts R."/>
        </authorList>
    </citation>
    <scope>NUCLEOTIDE SEQUENCE [LARGE SCALE GENOMIC DNA]</scope>
    <source>
        <strain evidence="2">cv. WU1-14</strain>
    </source>
</reference>
<dbReference type="AlphaFoldDB" id="A0A2P5CD88"/>
<protein>
    <submittedName>
        <fullName evidence="1">Uncharacterized protein</fullName>
    </submittedName>
</protein>
<proteinExistence type="predicted"/>
<accession>A0A2P5CD88</accession>
<sequence length="80" mass="9309">MVFLRVRTSLPMHGDRMYLFPGILTKLRVNNKWQTRKTRGSYSNNYGQVLKSLMAARIIDRALIYSLSFSEANWLLRSVG</sequence>